<keyword evidence="3" id="KW-1185">Reference proteome</keyword>
<evidence type="ECO:0000256" key="1">
    <source>
        <dbReference type="SAM" id="MobiDB-lite"/>
    </source>
</evidence>
<comment type="caution">
    <text evidence="2">The sequence shown here is derived from an EMBL/GenBank/DDBJ whole genome shotgun (WGS) entry which is preliminary data.</text>
</comment>
<sequence length="468" mass="52522">MKEQVDQVFVKMPRRNSTNREQPTTSFRRSPRLLPKHRSSPPHLPSLNSAQKGSLTKTQNLFLEHVLKKVDESDCRSKIFEKSNTGSRRFAILVGGVNQVAGNREKIATRSSSQGNHPNEGVERICEDKCNGFIKSPRSEDSENEVVSDIERDEAGAAKSCKKRKRNRVEEGHGIVQCWTKDQELALQRAYFSAIPTPHFWKKVANLVPGKFAKDCFNKVHSDHLTPPQPRTRSRMSNTNSSFMSLSASTLLKSSESKTKGPSGHKLKSHLVQKTVRQLLQKHYNVDQDFDADLFSVLESTFDPSTQDFPQGVKFSTRTCEQEKPGYIKKCLERSHSASTLASPPVLKEVKNKALHEKYIDQLHCREAKRKAASARAVLKSIPGKDDRKESYIQKVDVIKAAKNALAFDAKDVINQFQTLKSNATSNFSDFDDDCVDGDDDEAVSVTGDLQALQCSNLLFCNHDSVNM</sequence>
<evidence type="ECO:0008006" key="4">
    <source>
        <dbReference type="Google" id="ProtNLM"/>
    </source>
</evidence>
<dbReference type="Gene3D" id="1.10.10.60">
    <property type="entry name" value="Homeodomain-like"/>
    <property type="match status" value="1"/>
</dbReference>
<dbReference type="PANTHER" id="PTHR14000">
    <property type="entry name" value="FINGER CCCH DOMAIN PROTEIN, PUTATIVE (DUF3755)-RELATED"/>
    <property type="match status" value="1"/>
</dbReference>
<dbReference type="AlphaFoldDB" id="A0A4S4EES6"/>
<name>A0A4S4EES6_CAMSN</name>
<evidence type="ECO:0000313" key="2">
    <source>
        <dbReference type="EMBL" id="THG14883.1"/>
    </source>
</evidence>
<feature type="compositionally biased region" description="Basic residues" evidence="1">
    <location>
        <begin position="29"/>
        <end position="40"/>
    </location>
</feature>
<gene>
    <name evidence="2" type="ORF">TEA_016920</name>
</gene>
<dbReference type="PANTHER" id="PTHR14000:SF17">
    <property type="entry name" value="MYB-LIKE DOMAIN-CONTAINING PROTEIN"/>
    <property type="match status" value="1"/>
</dbReference>
<evidence type="ECO:0000313" key="3">
    <source>
        <dbReference type="Proteomes" id="UP000306102"/>
    </source>
</evidence>
<dbReference type="Proteomes" id="UP000306102">
    <property type="component" value="Unassembled WGS sequence"/>
</dbReference>
<organism evidence="2 3">
    <name type="scientific">Camellia sinensis var. sinensis</name>
    <name type="common">China tea</name>
    <dbReference type="NCBI Taxonomy" id="542762"/>
    <lineage>
        <taxon>Eukaryota</taxon>
        <taxon>Viridiplantae</taxon>
        <taxon>Streptophyta</taxon>
        <taxon>Embryophyta</taxon>
        <taxon>Tracheophyta</taxon>
        <taxon>Spermatophyta</taxon>
        <taxon>Magnoliopsida</taxon>
        <taxon>eudicotyledons</taxon>
        <taxon>Gunneridae</taxon>
        <taxon>Pentapetalae</taxon>
        <taxon>asterids</taxon>
        <taxon>Ericales</taxon>
        <taxon>Theaceae</taxon>
        <taxon>Camellia</taxon>
    </lineage>
</organism>
<protein>
    <recommendedName>
        <fullName evidence="4">Myb-like domain-containing protein</fullName>
    </recommendedName>
</protein>
<feature type="region of interest" description="Disordered" evidence="1">
    <location>
        <begin position="1"/>
        <end position="53"/>
    </location>
</feature>
<accession>A0A4S4EES6</accession>
<dbReference type="EMBL" id="SDRB02005055">
    <property type="protein sequence ID" value="THG14883.1"/>
    <property type="molecule type" value="Genomic_DNA"/>
</dbReference>
<reference evidence="2 3" key="1">
    <citation type="journal article" date="2018" name="Proc. Natl. Acad. Sci. U.S.A.">
        <title>Draft genome sequence of Camellia sinensis var. sinensis provides insights into the evolution of the tea genome and tea quality.</title>
        <authorList>
            <person name="Wei C."/>
            <person name="Yang H."/>
            <person name="Wang S."/>
            <person name="Zhao J."/>
            <person name="Liu C."/>
            <person name="Gao L."/>
            <person name="Xia E."/>
            <person name="Lu Y."/>
            <person name="Tai Y."/>
            <person name="She G."/>
            <person name="Sun J."/>
            <person name="Cao H."/>
            <person name="Tong W."/>
            <person name="Gao Q."/>
            <person name="Li Y."/>
            <person name="Deng W."/>
            <person name="Jiang X."/>
            <person name="Wang W."/>
            <person name="Chen Q."/>
            <person name="Zhang S."/>
            <person name="Li H."/>
            <person name="Wu J."/>
            <person name="Wang P."/>
            <person name="Li P."/>
            <person name="Shi C."/>
            <person name="Zheng F."/>
            <person name="Jian J."/>
            <person name="Huang B."/>
            <person name="Shan D."/>
            <person name="Shi M."/>
            <person name="Fang C."/>
            <person name="Yue Y."/>
            <person name="Li F."/>
            <person name="Li D."/>
            <person name="Wei S."/>
            <person name="Han B."/>
            <person name="Jiang C."/>
            <person name="Yin Y."/>
            <person name="Xia T."/>
            <person name="Zhang Z."/>
            <person name="Bennetzen J.L."/>
            <person name="Zhao S."/>
            <person name="Wan X."/>
        </authorList>
    </citation>
    <scope>NUCLEOTIDE SEQUENCE [LARGE SCALE GENOMIC DNA]</scope>
    <source>
        <strain evidence="3">cv. Shuchazao</strain>
        <tissue evidence="2">Leaf</tissue>
    </source>
</reference>
<feature type="compositionally biased region" description="Polar residues" evidence="1">
    <location>
        <begin position="15"/>
        <end position="28"/>
    </location>
</feature>
<proteinExistence type="predicted"/>